<protein>
    <submittedName>
        <fullName evidence="1">Uncharacterized protein</fullName>
    </submittedName>
</protein>
<evidence type="ECO:0000313" key="1">
    <source>
        <dbReference type="EMBL" id="CAE6418148.1"/>
    </source>
</evidence>
<comment type="caution">
    <text evidence="1">The sequence shown here is derived from an EMBL/GenBank/DDBJ whole genome shotgun (WGS) entry which is preliminary data.</text>
</comment>
<name>A0A8H3AH66_9AGAM</name>
<dbReference type="Pfam" id="PF08982">
    <property type="entry name" value="AtaL"/>
    <property type="match status" value="1"/>
</dbReference>
<organism evidence="1 2">
    <name type="scientific">Rhizoctonia solani</name>
    <dbReference type="NCBI Taxonomy" id="456999"/>
    <lineage>
        <taxon>Eukaryota</taxon>
        <taxon>Fungi</taxon>
        <taxon>Dikarya</taxon>
        <taxon>Basidiomycota</taxon>
        <taxon>Agaricomycotina</taxon>
        <taxon>Agaricomycetes</taxon>
        <taxon>Cantharellales</taxon>
        <taxon>Ceratobasidiaceae</taxon>
        <taxon>Rhizoctonia</taxon>
    </lineage>
</organism>
<dbReference type="InterPro" id="IPR015075">
    <property type="entry name" value="AtaL"/>
</dbReference>
<accession>A0A8H3AH66</accession>
<dbReference type="Gene3D" id="3.30.530.20">
    <property type="match status" value="1"/>
</dbReference>
<dbReference type="Proteomes" id="UP000663841">
    <property type="component" value="Unassembled WGS sequence"/>
</dbReference>
<sequence>MSTIFNYAYTVPFPKGSKISWAQAFEALRHKARAPMPFIPVIASCEVLEENAKYIKRRVALKSGVEMTEDIDLYAPSLVTFKSNTGTFVTNLISENAEGERFLTFTFSMPLPGVEAGSEAEATKKKEMEGACRGAVAQSLNVTLEMFEEGKLN</sequence>
<proteinExistence type="predicted"/>
<dbReference type="SUPFAM" id="SSF55961">
    <property type="entry name" value="Bet v1-like"/>
    <property type="match status" value="1"/>
</dbReference>
<evidence type="ECO:0000313" key="2">
    <source>
        <dbReference type="Proteomes" id="UP000663841"/>
    </source>
</evidence>
<reference evidence="1" key="1">
    <citation type="submission" date="2021-01" db="EMBL/GenBank/DDBJ databases">
        <authorList>
            <person name="Kaushik A."/>
        </authorList>
    </citation>
    <scope>NUCLEOTIDE SEQUENCE</scope>
    <source>
        <strain evidence="1">AG3-T5</strain>
    </source>
</reference>
<dbReference type="InterPro" id="IPR023393">
    <property type="entry name" value="START-like_dom_sf"/>
</dbReference>
<gene>
    <name evidence="1" type="ORF">RDB_LOCUS38099</name>
</gene>
<dbReference type="EMBL" id="CAJMWW010000071">
    <property type="protein sequence ID" value="CAE6418148.1"/>
    <property type="molecule type" value="Genomic_DNA"/>
</dbReference>
<dbReference type="AlphaFoldDB" id="A0A8H3AH66"/>